<dbReference type="RefSeq" id="WP_207179493.1">
    <property type="nucleotide sequence ID" value="NZ_AP024145.1"/>
</dbReference>
<evidence type="ECO:0000313" key="1">
    <source>
        <dbReference type="EMBL" id="BCM86482.1"/>
    </source>
</evidence>
<organism evidence="1 2">
    <name type="scientific">Methylobacterium indicum</name>
    <dbReference type="NCBI Taxonomy" id="1775910"/>
    <lineage>
        <taxon>Bacteria</taxon>
        <taxon>Pseudomonadati</taxon>
        <taxon>Pseudomonadota</taxon>
        <taxon>Alphaproteobacteria</taxon>
        <taxon>Hyphomicrobiales</taxon>
        <taxon>Methylobacteriaceae</taxon>
        <taxon>Methylobacterium</taxon>
    </lineage>
</organism>
<reference evidence="1" key="1">
    <citation type="submission" date="2020-11" db="EMBL/GenBank/DDBJ databases">
        <title>Complete genome sequence of a novel pathogenic Methylobacterium strain isolated from rice in Vietnam.</title>
        <authorList>
            <person name="Lai K."/>
            <person name="Okazaki S."/>
            <person name="Higashi K."/>
            <person name="Mori H."/>
            <person name="Toyoda A."/>
            <person name="Kurokawa K."/>
        </authorList>
    </citation>
    <scope>NUCLEOTIDE SEQUENCE</scope>
    <source>
        <strain evidence="1">VL1</strain>
    </source>
</reference>
<dbReference type="Proteomes" id="UP000663508">
    <property type="component" value="Chromosome"/>
</dbReference>
<protein>
    <submittedName>
        <fullName evidence="1">Uncharacterized protein</fullName>
    </submittedName>
</protein>
<dbReference type="AlphaFoldDB" id="A0A8H8WYE8"/>
<name>A0A8H8WYE8_9HYPH</name>
<gene>
    <name evidence="1" type="ORF">mvi_49430</name>
</gene>
<dbReference type="EMBL" id="AP024145">
    <property type="protein sequence ID" value="BCM86482.1"/>
    <property type="molecule type" value="Genomic_DNA"/>
</dbReference>
<evidence type="ECO:0000313" key="2">
    <source>
        <dbReference type="Proteomes" id="UP000663508"/>
    </source>
</evidence>
<dbReference type="KEGG" id="mind:mvi_49430"/>
<sequence length="67" mass="7666">MEKQHVWDRLEACVPDDAVVRRHPTLHILAAAVEHDFEMISTSTKVALAAAKKWSKRISGRRATRSW</sequence>
<proteinExistence type="predicted"/>
<accession>A0A8H8WYE8</accession>